<dbReference type="EMBL" id="BONY01000058">
    <property type="protein sequence ID" value="GIH08951.1"/>
    <property type="molecule type" value="Genomic_DNA"/>
</dbReference>
<feature type="compositionally biased region" description="Pro residues" evidence="1">
    <location>
        <begin position="116"/>
        <end position="131"/>
    </location>
</feature>
<keyword evidence="2" id="KW-0812">Transmembrane</keyword>
<proteinExistence type="predicted"/>
<gene>
    <name evidence="4" type="ORF">Rhe02_70180</name>
</gene>
<protein>
    <submittedName>
        <fullName evidence="4">Uncharacterized protein</fullName>
    </submittedName>
</protein>
<evidence type="ECO:0000313" key="5">
    <source>
        <dbReference type="Proteomes" id="UP000612899"/>
    </source>
</evidence>
<accession>A0A8J3VKC8</accession>
<keyword evidence="3" id="KW-0732">Signal</keyword>
<keyword evidence="5" id="KW-1185">Reference proteome</keyword>
<evidence type="ECO:0000256" key="1">
    <source>
        <dbReference type="SAM" id="MobiDB-lite"/>
    </source>
</evidence>
<dbReference type="Proteomes" id="UP000612899">
    <property type="component" value="Unassembled WGS sequence"/>
</dbReference>
<feature type="region of interest" description="Disordered" evidence="1">
    <location>
        <begin position="116"/>
        <end position="204"/>
    </location>
</feature>
<evidence type="ECO:0000313" key="4">
    <source>
        <dbReference type="EMBL" id="GIH08951.1"/>
    </source>
</evidence>
<evidence type="ECO:0000256" key="3">
    <source>
        <dbReference type="SAM" id="SignalP"/>
    </source>
</evidence>
<name>A0A8J3VKC8_9ACTN</name>
<evidence type="ECO:0000256" key="2">
    <source>
        <dbReference type="SAM" id="Phobius"/>
    </source>
</evidence>
<keyword evidence="2" id="KW-0472">Membrane</keyword>
<keyword evidence="2" id="KW-1133">Transmembrane helix</keyword>
<organism evidence="4 5">
    <name type="scientific">Rhizocola hellebori</name>
    <dbReference type="NCBI Taxonomy" id="1392758"/>
    <lineage>
        <taxon>Bacteria</taxon>
        <taxon>Bacillati</taxon>
        <taxon>Actinomycetota</taxon>
        <taxon>Actinomycetes</taxon>
        <taxon>Micromonosporales</taxon>
        <taxon>Micromonosporaceae</taxon>
        <taxon>Rhizocola</taxon>
    </lineage>
</organism>
<feature type="chain" id="PRO_5035149187" evidence="3">
    <location>
        <begin position="19"/>
        <end position="245"/>
    </location>
</feature>
<feature type="transmembrane region" description="Helical" evidence="2">
    <location>
        <begin position="212"/>
        <end position="235"/>
    </location>
</feature>
<reference evidence="4" key="1">
    <citation type="submission" date="2021-01" db="EMBL/GenBank/DDBJ databases">
        <title>Whole genome shotgun sequence of Rhizocola hellebori NBRC 109834.</title>
        <authorList>
            <person name="Komaki H."/>
            <person name="Tamura T."/>
        </authorList>
    </citation>
    <scope>NUCLEOTIDE SEQUENCE</scope>
    <source>
        <strain evidence="4">NBRC 109834</strain>
    </source>
</reference>
<dbReference type="AlphaFoldDB" id="A0A8J3VKC8"/>
<feature type="signal peptide" evidence="3">
    <location>
        <begin position="1"/>
        <end position="18"/>
    </location>
</feature>
<comment type="caution">
    <text evidence="4">The sequence shown here is derived from an EMBL/GenBank/DDBJ whole genome shotgun (WGS) entry which is preliminary data.</text>
</comment>
<sequence>MAALGAFAGLPMASTASAAPGADVTFTSSGVAGLLCDSKPSTPSVTVGAETRIRLTNGLGAAAQLNIDGSPSATVADGETVEVQFHRGPVSITMAQSCLLPSDTKALTVAVTAVPPPVVQPSPTRPAPPVAQPQQSTKPPAGTNPQQTTAASLPPLPGDPLFPDDPANVAGAGTPGPQGDTLNSPPAVVVGAGGNGQTPRLASNTPLDKGPIGLLAIVATVCVVGVTAGAIRAIITQRATRVEFA</sequence>